<proteinExistence type="predicted"/>
<keyword evidence="2" id="KW-1185">Reference proteome</keyword>
<evidence type="ECO:0000313" key="1">
    <source>
        <dbReference type="EMBL" id="NER15342.1"/>
    </source>
</evidence>
<reference evidence="1 2" key="1">
    <citation type="submission" date="2020-01" db="EMBL/GenBank/DDBJ databases">
        <title>Leptobacterium flavescens.</title>
        <authorList>
            <person name="Wang G."/>
        </authorList>
    </citation>
    <scope>NUCLEOTIDE SEQUENCE [LARGE SCALE GENOMIC DNA]</scope>
    <source>
        <strain evidence="1 2">KCTC 22160</strain>
    </source>
</reference>
<dbReference type="EMBL" id="JAABOO010000004">
    <property type="protein sequence ID" value="NER15342.1"/>
    <property type="molecule type" value="Genomic_DNA"/>
</dbReference>
<dbReference type="AlphaFoldDB" id="A0A6P0US39"/>
<name>A0A6P0US39_9FLAO</name>
<accession>A0A6P0US39</accession>
<evidence type="ECO:0000313" key="2">
    <source>
        <dbReference type="Proteomes" id="UP000468581"/>
    </source>
</evidence>
<protein>
    <submittedName>
        <fullName evidence="1">Uncharacterized protein</fullName>
    </submittedName>
</protein>
<dbReference type="Proteomes" id="UP000468581">
    <property type="component" value="Unassembled WGS sequence"/>
</dbReference>
<gene>
    <name evidence="1" type="ORF">GWK08_17945</name>
</gene>
<sequence length="224" mass="26314">MNIPTPEQEADQIWRTLRDIAFFEKHNYQLSLPKNELIDDLKQKSRANRLSQNDYESLKKFVKTRAYKKSDYLMGYEKIEQVVPLLNKMVTSIGQSRKNWDFKEYDVYQVNLTLYGPGGSYDPDNGSILIFTTLDGRFKQYDNPVNTLIHEIVHIGMENSIMAEYKVPHPLKERIVDTFVWLSFGELLPDYRIQNMGDKRIDDHLKERKDLEDLAEIVKAFTGQ</sequence>
<comment type="caution">
    <text evidence="1">The sequence shown here is derived from an EMBL/GenBank/DDBJ whole genome shotgun (WGS) entry which is preliminary data.</text>
</comment>
<organism evidence="1 2">
    <name type="scientific">Leptobacterium flavescens</name>
    <dbReference type="NCBI Taxonomy" id="472055"/>
    <lineage>
        <taxon>Bacteria</taxon>
        <taxon>Pseudomonadati</taxon>
        <taxon>Bacteroidota</taxon>
        <taxon>Flavobacteriia</taxon>
        <taxon>Flavobacteriales</taxon>
        <taxon>Flavobacteriaceae</taxon>
        <taxon>Leptobacterium</taxon>
    </lineage>
</organism>